<sequence length="289" mass="32874">MIIHEIASKKIVPIVKGILAHQLSENGFTQRKIAYILGVTQPQVNKYLSKSIDYYRYRIEKIGINPDRFITLVRSIAETAIRGDKGKFLLMLNSVIDHLVRDYICRFFYDDFKTYCDTGRFSDPYIEEYRSFIKRLISLESLFKLIPEVGSNIVYAPGEASHPIDVIGLSGRLVKTGLAIGVIGEPMYGGSTHLSRVLLIARKYDVSKKVAMNIAYIPLPIPLEKTYRVAYTGPHSSIEDFWNSIEKALASKPSILLDKGGVGLEPITYVFTRDFSELEEILRYIIRRI</sequence>
<dbReference type="Pfam" id="PF10120">
    <property type="entry name" value="ThiN"/>
    <property type="match status" value="1"/>
</dbReference>
<dbReference type="PANTHER" id="PTHR40730">
    <property type="entry name" value="TRANSCRIPTIONAL REGULATOR PROTEIN-LIKE PROTEIN"/>
    <property type="match status" value="1"/>
</dbReference>
<gene>
    <name evidence="3" type="ORF">ENU09_01170</name>
    <name evidence="2" type="ORF">ENU14_06420</name>
</gene>
<comment type="caution">
    <text evidence="2">The sequence shown here is derived from an EMBL/GenBank/DDBJ whole genome shotgun (WGS) entry which is preliminary data.</text>
</comment>
<name>A0A7C4DBK1_STAMA</name>
<reference evidence="2" key="1">
    <citation type="journal article" date="2020" name="mSystems">
        <title>Genome- and Community-Level Interaction Insights into Carbon Utilization and Element Cycling Functions of Hydrothermarchaeota in Hydrothermal Sediment.</title>
        <authorList>
            <person name="Zhou Z."/>
            <person name="Liu Y."/>
            <person name="Xu W."/>
            <person name="Pan J."/>
            <person name="Luo Z.H."/>
            <person name="Li M."/>
        </authorList>
    </citation>
    <scope>NUCLEOTIDE SEQUENCE [LARGE SCALE GENOMIC DNA]</scope>
    <source>
        <strain evidence="3">SpSt-638</strain>
        <strain evidence="2">SpSt-642</strain>
    </source>
</reference>
<dbReference type="Gene3D" id="1.10.10.60">
    <property type="entry name" value="Homeodomain-like"/>
    <property type="match status" value="1"/>
</dbReference>
<dbReference type="Gene3D" id="3.40.225.10">
    <property type="entry name" value="Class II aldolase/adducin N-terminal domain"/>
    <property type="match status" value="1"/>
</dbReference>
<dbReference type="InterPro" id="IPR036409">
    <property type="entry name" value="Aldolase_II/adducin_N_sf"/>
</dbReference>
<dbReference type="EMBL" id="DTBE01000035">
    <property type="protein sequence ID" value="HGQ59325.1"/>
    <property type="molecule type" value="Genomic_DNA"/>
</dbReference>
<feature type="domain" description="Thiamine-phosphate synthase ThiN" evidence="1">
    <location>
        <begin position="130"/>
        <end position="282"/>
    </location>
</feature>
<accession>A0A7C4DBK1</accession>
<dbReference type="SUPFAM" id="SSF53639">
    <property type="entry name" value="AraD/HMP-PK domain-like"/>
    <property type="match status" value="1"/>
</dbReference>
<dbReference type="InterPro" id="IPR019293">
    <property type="entry name" value="ThiN"/>
</dbReference>
<proteinExistence type="predicted"/>
<dbReference type="PANTHER" id="PTHR40730:SF4">
    <property type="entry name" value="TRANSCRIPTIONAL REGULATOR"/>
    <property type="match status" value="1"/>
</dbReference>
<protein>
    <submittedName>
        <fullName evidence="2">Fis family transcriptional regulator</fullName>
    </submittedName>
</protein>
<dbReference type="AlphaFoldDB" id="A0A7C4DBK1"/>
<dbReference type="EMBL" id="DTBJ01000056">
    <property type="protein sequence ID" value="HGM59197.1"/>
    <property type="molecule type" value="Genomic_DNA"/>
</dbReference>
<evidence type="ECO:0000259" key="1">
    <source>
        <dbReference type="Pfam" id="PF10120"/>
    </source>
</evidence>
<evidence type="ECO:0000313" key="3">
    <source>
        <dbReference type="EMBL" id="HGQ59325.1"/>
    </source>
</evidence>
<evidence type="ECO:0000313" key="2">
    <source>
        <dbReference type="EMBL" id="HGM59197.1"/>
    </source>
</evidence>
<organism evidence="2">
    <name type="scientific">Staphylothermus marinus</name>
    <dbReference type="NCBI Taxonomy" id="2280"/>
    <lineage>
        <taxon>Archaea</taxon>
        <taxon>Thermoproteota</taxon>
        <taxon>Thermoprotei</taxon>
        <taxon>Desulfurococcales</taxon>
        <taxon>Desulfurococcaceae</taxon>
        <taxon>Staphylothermus</taxon>
    </lineage>
</organism>